<proteinExistence type="inferred from homology"/>
<accession>K6VID3</accession>
<dbReference type="Pfam" id="PF00232">
    <property type="entry name" value="Glyco_hydro_1"/>
    <property type="match status" value="1"/>
</dbReference>
<organism evidence="7 8">
    <name type="scientific">Kineosphaera limosa NBRC 100340</name>
    <dbReference type="NCBI Taxonomy" id="1184609"/>
    <lineage>
        <taxon>Bacteria</taxon>
        <taxon>Bacillati</taxon>
        <taxon>Actinomycetota</taxon>
        <taxon>Actinomycetes</taxon>
        <taxon>Micrococcales</taxon>
        <taxon>Dermatophilaceae</taxon>
        <taxon>Kineosphaera</taxon>
    </lineage>
</organism>
<dbReference type="AlphaFoldDB" id="K6VID3"/>
<dbReference type="InterPro" id="IPR017853">
    <property type="entry name" value="GH"/>
</dbReference>
<evidence type="ECO:0000256" key="1">
    <source>
        <dbReference type="ARBA" id="ARBA00010838"/>
    </source>
</evidence>
<evidence type="ECO:0000313" key="7">
    <source>
        <dbReference type="EMBL" id="GAB95988.1"/>
    </source>
</evidence>
<dbReference type="InterPro" id="IPR018120">
    <property type="entry name" value="Glyco_hydro_1_AS"/>
</dbReference>
<dbReference type="eggNOG" id="COG2723">
    <property type="taxonomic scope" value="Bacteria"/>
</dbReference>
<keyword evidence="2 6" id="KW-0378">Hydrolase</keyword>
<evidence type="ECO:0000256" key="2">
    <source>
        <dbReference type="ARBA" id="ARBA00022801"/>
    </source>
</evidence>
<dbReference type="InterPro" id="IPR001360">
    <property type="entry name" value="Glyco_hydro_1"/>
</dbReference>
<evidence type="ECO:0000256" key="3">
    <source>
        <dbReference type="ARBA" id="ARBA00023295"/>
    </source>
</evidence>
<comment type="caution">
    <text evidence="7">The sequence shown here is derived from an EMBL/GenBank/DDBJ whole genome shotgun (WGS) entry which is preliminary data.</text>
</comment>
<dbReference type="Gene3D" id="3.20.20.80">
    <property type="entry name" value="Glycosidases"/>
    <property type="match status" value="1"/>
</dbReference>
<protein>
    <submittedName>
        <fullName evidence="7">6-phospho-beta-glucosidase</fullName>
    </submittedName>
</protein>
<dbReference type="InterPro" id="IPR033132">
    <property type="entry name" value="GH_1_N_CS"/>
</dbReference>
<feature type="active site" description="Nucleophile" evidence="4">
    <location>
        <position position="398"/>
    </location>
</feature>
<dbReference type="Proteomes" id="UP000008366">
    <property type="component" value="Unassembled WGS sequence"/>
</dbReference>
<name>K6VID3_9MICO</name>
<dbReference type="PANTHER" id="PTHR10353">
    <property type="entry name" value="GLYCOSYL HYDROLASE"/>
    <property type="match status" value="1"/>
</dbReference>
<dbReference type="EMBL" id="BAHD01000030">
    <property type="protein sequence ID" value="GAB95988.1"/>
    <property type="molecule type" value="Genomic_DNA"/>
</dbReference>
<dbReference type="GO" id="GO:0005829">
    <property type="term" value="C:cytosol"/>
    <property type="evidence" value="ECO:0007669"/>
    <property type="project" value="TreeGrafter"/>
</dbReference>
<sequence>MTAASNTTSTAATNGAQRMSATTALPKDFLWGGAVAAHQLEGGWDAGGKGPSVVDVLTAGAHGVPRRITADVDPGEFYPNQVAADFYHRFREDIALFAEMGLKCFRTSIAWTRIFPRGDEAEPNEEGLRFYDELFDELLAHGIEPVITLSHFEMPLHLAREYGGFRSREVVGLFERFARVCFERYHTKVKYWMTFNEINNQMDTNALFLWTNSGVTIAPGENPTEVMYRAGHHELLASARAVAIGHEIDPSLQIGAMISHVPIYPFSCDPADMMAAVVANRARFFFPDVHVRGEYPRYALKEFERNGWDVGILEGDAAILAAGKVDYVGFSYYMSVTVKADAAKEADAADVVTGGLPGAVPNPHIEATEWGWPIDPVGLRYTLNVLYDRYQVRLFIVENGFGAVDTIAADGAIHDPERITYLREHIEQMALAVTQDGVELLGYTPWGIIDLVSFTTGEMKKRYGMIYVDRDNEGNGTLERRRKDSFEWFRRVIASGGAHL</sequence>
<evidence type="ECO:0000256" key="6">
    <source>
        <dbReference type="RuleBase" id="RU004468"/>
    </source>
</evidence>
<evidence type="ECO:0000256" key="4">
    <source>
        <dbReference type="PROSITE-ProRule" id="PRU10055"/>
    </source>
</evidence>
<dbReference type="SUPFAM" id="SSF51445">
    <property type="entry name" value="(Trans)glycosidases"/>
    <property type="match status" value="1"/>
</dbReference>
<dbReference type="GO" id="GO:0008422">
    <property type="term" value="F:beta-glucosidase activity"/>
    <property type="evidence" value="ECO:0007669"/>
    <property type="project" value="TreeGrafter"/>
</dbReference>
<dbReference type="PROSITE" id="PS00572">
    <property type="entry name" value="GLYCOSYL_HYDROL_F1_1"/>
    <property type="match status" value="1"/>
</dbReference>
<gene>
    <name evidence="7" type="primary">bglA</name>
    <name evidence="7" type="ORF">KILIM_030_00300</name>
</gene>
<reference evidence="7 8" key="1">
    <citation type="submission" date="2012-08" db="EMBL/GenBank/DDBJ databases">
        <title>Whole genome shotgun sequence of Kineosphaera limosa NBRC 100340.</title>
        <authorList>
            <person name="Yoshida I."/>
            <person name="Isaki S."/>
            <person name="Hosoyama A."/>
            <person name="Tsuchikane K."/>
            <person name="Katsumata H."/>
            <person name="Ando Y."/>
            <person name="Ohji S."/>
            <person name="Hamada M."/>
            <person name="Tamura T."/>
            <person name="Yamazoe A."/>
            <person name="Yamazaki S."/>
            <person name="Fujita N."/>
        </authorList>
    </citation>
    <scope>NUCLEOTIDE SEQUENCE [LARGE SCALE GENOMIC DNA]</scope>
    <source>
        <strain evidence="7 8">NBRC 100340</strain>
    </source>
</reference>
<evidence type="ECO:0000256" key="5">
    <source>
        <dbReference type="RuleBase" id="RU003690"/>
    </source>
</evidence>
<evidence type="ECO:0000313" key="8">
    <source>
        <dbReference type="Proteomes" id="UP000008366"/>
    </source>
</evidence>
<dbReference type="FunFam" id="3.20.20.80:FF:000004">
    <property type="entry name" value="Beta-glucosidase 6-phospho-beta-glucosidase"/>
    <property type="match status" value="1"/>
</dbReference>
<dbReference type="PROSITE" id="PS00653">
    <property type="entry name" value="GLYCOSYL_HYDROL_F1_2"/>
    <property type="match status" value="1"/>
</dbReference>
<comment type="similarity">
    <text evidence="1 5">Belongs to the glycosyl hydrolase 1 family.</text>
</comment>
<dbReference type="PRINTS" id="PR00131">
    <property type="entry name" value="GLHYDRLASE1"/>
</dbReference>
<dbReference type="PANTHER" id="PTHR10353:SF85">
    <property type="entry name" value="ARYL-PHOSPHO-BETA-D-GLUCOSIDASE BGLA"/>
    <property type="match status" value="1"/>
</dbReference>
<dbReference type="NCBIfam" id="NF007154">
    <property type="entry name" value="PRK09589.1"/>
    <property type="match status" value="1"/>
</dbReference>
<dbReference type="STRING" id="1184609.KILIM_030_00300"/>
<dbReference type="GO" id="GO:0016052">
    <property type="term" value="P:carbohydrate catabolic process"/>
    <property type="evidence" value="ECO:0007669"/>
    <property type="project" value="TreeGrafter"/>
</dbReference>
<keyword evidence="8" id="KW-1185">Reference proteome</keyword>
<keyword evidence="3 6" id="KW-0326">Glycosidase</keyword>